<dbReference type="InterPro" id="IPR050792">
    <property type="entry name" value="ADP-ribosylglycohydrolase"/>
</dbReference>
<organism evidence="2 3">
    <name type="scientific">Syncephalastrum racemosum</name>
    <name type="common">Filamentous fungus</name>
    <dbReference type="NCBI Taxonomy" id="13706"/>
    <lineage>
        <taxon>Eukaryota</taxon>
        <taxon>Fungi</taxon>
        <taxon>Fungi incertae sedis</taxon>
        <taxon>Mucoromycota</taxon>
        <taxon>Mucoromycotina</taxon>
        <taxon>Mucoromycetes</taxon>
        <taxon>Mucorales</taxon>
        <taxon>Syncephalastraceae</taxon>
        <taxon>Syncephalastrum</taxon>
    </lineage>
</organism>
<dbReference type="PANTHER" id="PTHR16222">
    <property type="entry name" value="ADP-RIBOSYLGLYCOHYDROLASE"/>
    <property type="match status" value="1"/>
</dbReference>
<dbReference type="EMBL" id="MCGN01000003">
    <property type="protein sequence ID" value="ORY98879.1"/>
    <property type="molecule type" value="Genomic_DNA"/>
</dbReference>
<dbReference type="OMA" id="YSESGMH"/>
<dbReference type="InParanoid" id="A0A1X2HIL2"/>
<keyword evidence="3" id="KW-1185">Reference proteome</keyword>
<dbReference type="InterPro" id="IPR036705">
    <property type="entry name" value="Ribosyl_crysJ1_sf"/>
</dbReference>
<feature type="binding site" evidence="1">
    <location>
        <position position="84"/>
    </location>
    <ligand>
        <name>Mg(2+)</name>
        <dbReference type="ChEBI" id="CHEBI:18420"/>
        <label>1</label>
    </ligand>
</feature>
<dbReference type="PANTHER" id="PTHR16222:SF28">
    <property type="entry name" value="ADP-RIBOSYLGLYCOHYDROLASE"/>
    <property type="match status" value="1"/>
</dbReference>
<sequence>MRIPSGCSRLDKEEIVDRVKGMIFGTILGDSLGLATENMSRDEVKRAYADGPIRFGLDDETETGYPFLRDTYRSKFDDNDFSDDAEQLLLVMQTLLENEGQFNVKMFAKHLKKYSESGMHGLGKPPLNGSSAALVRCLVLGASKFWDGTAVIENTTESCRVTNPDPRCMVSCVILSTLVAR</sequence>
<comment type="cofactor">
    <cofactor evidence="1">
        <name>Mg(2+)</name>
        <dbReference type="ChEBI" id="CHEBI:18420"/>
    </cofactor>
    <text evidence="1">Binds 2 magnesium ions per subunit.</text>
</comment>
<accession>A0A1X2HIL2</accession>
<comment type="caution">
    <text evidence="2">The sequence shown here is derived from an EMBL/GenBank/DDBJ whole genome shotgun (WGS) entry which is preliminary data.</text>
</comment>
<protein>
    <submittedName>
        <fullName evidence="2">ADP-ribosylation/Crystallin J1</fullName>
    </submittedName>
</protein>
<feature type="binding site" evidence="1">
    <location>
        <position position="82"/>
    </location>
    <ligand>
        <name>Mg(2+)</name>
        <dbReference type="ChEBI" id="CHEBI:18420"/>
        <label>1</label>
    </ligand>
</feature>
<proteinExistence type="predicted"/>
<dbReference type="Proteomes" id="UP000242180">
    <property type="component" value="Unassembled WGS sequence"/>
</dbReference>
<gene>
    <name evidence="2" type="ORF">BCR43DRAFT_436168</name>
</gene>
<evidence type="ECO:0000256" key="1">
    <source>
        <dbReference type="PIRSR" id="PIRSR605502-1"/>
    </source>
</evidence>
<dbReference type="STRING" id="13706.A0A1X2HIL2"/>
<name>A0A1X2HIL2_SYNRA</name>
<keyword evidence="1" id="KW-0479">Metal-binding</keyword>
<dbReference type="OrthoDB" id="2021138at2759"/>
<dbReference type="Pfam" id="PF03747">
    <property type="entry name" value="ADP_ribosyl_GH"/>
    <property type="match status" value="2"/>
</dbReference>
<evidence type="ECO:0000313" key="3">
    <source>
        <dbReference type="Proteomes" id="UP000242180"/>
    </source>
</evidence>
<dbReference type="SUPFAM" id="SSF101478">
    <property type="entry name" value="ADP-ribosylglycohydrolase"/>
    <property type="match status" value="1"/>
</dbReference>
<dbReference type="Gene3D" id="1.10.4080.10">
    <property type="entry name" value="ADP-ribosylation/Crystallin J1"/>
    <property type="match status" value="1"/>
</dbReference>
<dbReference type="AlphaFoldDB" id="A0A1X2HIL2"/>
<dbReference type="InterPro" id="IPR005502">
    <property type="entry name" value="Ribosyl_crysJ1"/>
</dbReference>
<dbReference type="GO" id="GO:0046872">
    <property type="term" value="F:metal ion binding"/>
    <property type="evidence" value="ECO:0007669"/>
    <property type="project" value="UniProtKB-KW"/>
</dbReference>
<keyword evidence="1" id="KW-0460">Magnesium</keyword>
<evidence type="ECO:0000313" key="2">
    <source>
        <dbReference type="EMBL" id="ORY98879.1"/>
    </source>
</evidence>
<feature type="binding site" evidence="1">
    <location>
        <position position="83"/>
    </location>
    <ligand>
        <name>Mg(2+)</name>
        <dbReference type="ChEBI" id="CHEBI:18420"/>
        <label>1</label>
    </ligand>
</feature>
<reference evidence="2 3" key="1">
    <citation type="submission" date="2016-07" db="EMBL/GenBank/DDBJ databases">
        <title>Pervasive Adenine N6-methylation of Active Genes in Fungi.</title>
        <authorList>
            <consortium name="DOE Joint Genome Institute"/>
            <person name="Mondo S.J."/>
            <person name="Dannebaum R.O."/>
            <person name="Kuo R.C."/>
            <person name="Labutti K."/>
            <person name="Haridas S."/>
            <person name="Kuo A."/>
            <person name="Salamov A."/>
            <person name="Ahrendt S.R."/>
            <person name="Lipzen A."/>
            <person name="Sullivan W."/>
            <person name="Andreopoulos W.B."/>
            <person name="Clum A."/>
            <person name="Lindquist E."/>
            <person name="Daum C."/>
            <person name="Ramamoorthy G.K."/>
            <person name="Gryganskyi A."/>
            <person name="Culley D."/>
            <person name="Magnuson J.K."/>
            <person name="James T.Y."/>
            <person name="O'Malley M.A."/>
            <person name="Stajich J.E."/>
            <person name="Spatafora J.W."/>
            <person name="Visel A."/>
            <person name="Grigoriev I.V."/>
        </authorList>
    </citation>
    <scope>NUCLEOTIDE SEQUENCE [LARGE SCALE GENOMIC DNA]</scope>
    <source>
        <strain evidence="2 3">NRRL 2496</strain>
    </source>
</reference>